<proteinExistence type="predicted"/>
<accession>A0A928UZK8</accession>
<comment type="subcellular location">
    <subcellularLocation>
        <location evidence="1">Cell membrane</location>
        <topology evidence="1">Multi-pass membrane protein</topology>
    </subcellularLocation>
</comment>
<evidence type="ECO:0000313" key="9">
    <source>
        <dbReference type="EMBL" id="MBE8715582.1"/>
    </source>
</evidence>
<dbReference type="AlphaFoldDB" id="A0A928UZK8"/>
<dbReference type="PANTHER" id="PTHR43738:SF2">
    <property type="entry name" value="ABC TRANSPORTER PERMEASE"/>
    <property type="match status" value="1"/>
</dbReference>
<dbReference type="GO" id="GO:0005886">
    <property type="term" value="C:plasma membrane"/>
    <property type="evidence" value="ECO:0007669"/>
    <property type="project" value="UniProtKB-SubCell"/>
</dbReference>
<gene>
    <name evidence="9" type="ORF">C4F51_00075</name>
</gene>
<evidence type="ECO:0000256" key="2">
    <source>
        <dbReference type="ARBA" id="ARBA00022475"/>
    </source>
</evidence>
<name>A0A928UZK8_9GAMM</name>
<feature type="transmembrane region" description="Helical" evidence="6">
    <location>
        <begin position="383"/>
        <end position="406"/>
    </location>
</feature>
<sequence>MLLKLARLSLWNRRITVLLTLASLVVSIALVLGIHHLKNQARSSFSQTLSGTDLIVGARSGQLNLLLYSVFRIGNATNNMTWQSYQELEQHRSVAWMVPISLGDSHKGYRVLGTLPSYFEHYRFGRNLPLVLDSGKVFDDLYDAVLGAEVARKLGYKVGDQVVLAHGTGAVNLHHHNDKPFVVSGILKPTGTPVDRTIHVSLAGIEALHLDWQQGMPLPGRQVSAEQAREMALTPSSITAALVGLNSKAATFTVQRQINQYRQEPLMAILPGVALSEMWQMLGMVEQMLWLISLMVLVAALIGMTTSLLASMNERQREIAVLRAVGARASHLFLLIELEVLLITVLALVLGGALLTGSLLLAQPLLAEHLGLFIAINPIQSDVLKMAGIVVGVALLLGLIPAATAYRRALHEGLSQRL</sequence>
<dbReference type="Proteomes" id="UP000652567">
    <property type="component" value="Unassembled WGS sequence"/>
</dbReference>
<organism evidence="9 10">
    <name type="scientific">Cellvibrio polysaccharolyticus</name>
    <dbReference type="NCBI Taxonomy" id="2082724"/>
    <lineage>
        <taxon>Bacteria</taxon>
        <taxon>Pseudomonadati</taxon>
        <taxon>Pseudomonadota</taxon>
        <taxon>Gammaproteobacteria</taxon>
        <taxon>Cellvibrionales</taxon>
        <taxon>Cellvibrionaceae</taxon>
        <taxon>Cellvibrio</taxon>
    </lineage>
</organism>
<feature type="transmembrane region" description="Helical" evidence="6">
    <location>
        <begin position="288"/>
        <end position="311"/>
    </location>
</feature>
<dbReference type="Pfam" id="PF02687">
    <property type="entry name" value="FtsX"/>
    <property type="match status" value="1"/>
</dbReference>
<dbReference type="InterPro" id="IPR051125">
    <property type="entry name" value="ABC-4/HrtB_transporter"/>
</dbReference>
<protein>
    <submittedName>
        <fullName evidence="9">ABC transporter permease</fullName>
    </submittedName>
</protein>
<evidence type="ECO:0000259" key="7">
    <source>
        <dbReference type="Pfam" id="PF02687"/>
    </source>
</evidence>
<evidence type="ECO:0000259" key="8">
    <source>
        <dbReference type="Pfam" id="PF12704"/>
    </source>
</evidence>
<evidence type="ECO:0000256" key="4">
    <source>
        <dbReference type="ARBA" id="ARBA00022989"/>
    </source>
</evidence>
<evidence type="ECO:0000256" key="1">
    <source>
        <dbReference type="ARBA" id="ARBA00004651"/>
    </source>
</evidence>
<keyword evidence="5 6" id="KW-0472">Membrane</keyword>
<keyword evidence="2" id="KW-1003">Cell membrane</keyword>
<dbReference type="PANTHER" id="PTHR43738">
    <property type="entry name" value="ABC TRANSPORTER, MEMBRANE PROTEIN"/>
    <property type="match status" value="1"/>
</dbReference>
<feature type="domain" description="ABC3 transporter permease C-terminal" evidence="7">
    <location>
        <begin position="291"/>
        <end position="407"/>
    </location>
</feature>
<dbReference type="Pfam" id="PF12704">
    <property type="entry name" value="MacB_PCD"/>
    <property type="match status" value="1"/>
</dbReference>
<evidence type="ECO:0000256" key="5">
    <source>
        <dbReference type="ARBA" id="ARBA00023136"/>
    </source>
</evidence>
<evidence type="ECO:0000256" key="3">
    <source>
        <dbReference type="ARBA" id="ARBA00022692"/>
    </source>
</evidence>
<keyword evidence="3 6" id="KW-0812">Transmembrane</keyword>
<feature type="transmembrane region" description="Helical" evidence="6">
    <location>
        <begin position="332"/>
        <end position="363"/>
    </location>
</feature>
<keyword evidence="4 6" id="KW-1133">Transmembrane helix</keyword>
<dbReference type="EMBL" id="PRDL01000001">
    <property type="protein sequence ID" value="MBE8715582.1"/>
    <property type="molecule type" value="Genomic_DNA"/>
</dbReference>
<dbReference type="RefSeq" id="WP_193906022.1">
    <property type="nucleotide sequence ID" value="NZ_PRDL01000001.1"/>
</dbReference>
<evidence type="ECO:0000256" key="6">
    <source>
        <dbReference type="SAM" id="Phobius"/>
    </source>
</evidence>
<comment type="caution">
    <text evidence="9">The sequence shown here is derived from an EMBL/GenBank/DDBJ whole genome shotgun (WGS) entry which is preliminary data.</text>
</comment>
<evidence type="ECO:0000313" key="10">
    <source>
        <dbReference type="Proteomes" id="UP000652567"/>
    </source>
</evidence>
<keyword evidence="10" id="KW-1185">Reference proteome</keyword>
<reference evidence="9" key="1">
    <citation type="submission" date="2018-07" db="EMBL/GenBank/DDBJ databases">
        <title>Genome assembly of strain Ka43.</title>
        <authorList>
            <person name="Kukolya J."/>
            <person name="Nagy I."/>
            <person name="Horvath B."/>
            <person name="Toth A."/>
        </authorList>
    </citation>
    <scope>NUCLEOTIDE SEQUENCE</scope>
    <source>
        <strain evidence="9">KB43</strain>
    </source>
</reference>
<feature type="domain" description="MacB-like periplasmic core" evidence="8">
    <location>
        <begin position="18"/>
        <end position="260"/>
    </location>
</feature>
<dbReference type="InterPro" id="IPR003838">
    <property type="entry name" value="ABC3_permease_C"/>
</dbReference>
<dbReference type="InterPro" id="IPR025857">
    <property type="entry name" value="MacB_PCD"/>
</dbReference>